<evidence type="ECO:0000256" key="3">
    <source>
        <dbReference type="ARBA" id="ARBA00040298"/>
    </source>
</evidence>
<dbReference type="Gene3D" id="3.50.50.60">
    <property type="entry name" value="FAD/NAD(P)-binding domain"/>
    <property type="match status" value="2"/>
</dbReference>
<evidence type="ECO:0000313" key="6">
    <source>
        <dbReference type="Proteomes" id="UP001500957"/>
    </source>
</evidence>
<dbReference type="SUPFAM" id="SSF51905">
    <property type="entry name" value="FAD/NAD(P)-binding domain"/>
    <property type="match status" value="1"/>
</dbReference>
<reference evidence="5 6" key="1">
    <citation type="journal article" date="2019" name="Int. J. Syst. Evol. Microbiol.">
        <title>The Global Catalogue of Microorganisms (GCM) 10K type strain sequencing project: providing services to taxonomists for standard genome sequencing and annotation.</title>
        <authorList>
            <consortium name="The Broad Institute Genomics Platform"/>
            <consortium name="The Broad Institute Genome Sequencing Center for Infectious Disease"/>
            <person name="Wu L."/>
            <person name="Ma J."/>
        </authorList>
    </citation>
    <scope>NUCLEOTIDE SEQUENCE [LARGE SCALE GENOMIC DNA]</scope>
    <source>
        <strain evidence="5 6">JCM 10671</strain>
    </source>
</reference>
<dbReference type="InterPro" id="IPR036188">
    <property type="entry name" value="FAD/NAD-bd_sf"/>
</dbReference>
<dbReference type="PANTHER" id="PTHR10668:SF103">
    <property type="entry name" value="PYRIDINE NUCLEOTIDE-DISULFIDE OXIDOREDUCTASE DOMAIN-CONTAINING PROTEIN 2"/>
    <property type="match status" value="1"/>
</dbReference>
<comment type="subunit">
    <text evidence="2">Interacts with COX5B; this interaction may contribute to localize PYROXD2 to the inner face of the inner mitochondrial membrane.</text>
</comment>
<gene>
    <name evidence="5" type="ORF">GCM10009547_29710</name>
</gene>
<dbReference type="InterPro" id="IPR002937">
    <property type="entry name" value="Amino_oxidase"/>
</dbReference>
<dbReference type="PANTHER" id="PTHR10668">
    <property type="entry name" value="PHYTOENE DEHYDROGENASE"/>
    <property type="match status" value="1"/>
</dbReference>
<accession>A0ABN1GZX6</accession>
<evidence type="ECO:0000313" key="5">
    <source>
        <dbReference type="EMBL" id="GAA0624605.1"/>
    </source>
</evidence>
<organism evidence="5 6">
    <name type="scientific">Sporichthya brevicatena</name>
    <dbReference type="NCBI Taxonomy" id="171442"/>
    <lineage>
        <taxon>Bacteria</taxon>
        <taxon>Bacillati</taxon>
        <taxon>Actinomycetota</taxon>
        <taxon>Actinomycetes</taxon>
        <taxon>Sporichthyales</taxon>
        <taxon>Sporichthyaceae</taxon>
        <taxon>Sporichthya</taxon>
    </lineage>
</organism>
<dbReference type="Pfam" id="PF01593">
    <property type="entry name" value="Amino_oxidase"/>
    <property type="match status" value="1"/>
</dbReference>
<comment type="caution">
    <text evidence="5">The sequence shown here is derived from an EMBL/GenBank/DDBJ whole genome shotgun (WGS) entry which is preliminary data.</text>
</comment>
<dbReference type="PROSITE" id="PS51257">
    <property type="entry name" value="PROKAR_LIPOPROTEIN"/>
    <property type="match status" value="1"/>
</dbReference>
<dbReference type="RefSeq" id="WP_344606068.1">
    <property type="nucleotide sequence ID" value="NZ_BAAAHE010000024.1"/>
</dbReference>
<dbReference type="EMBL" id="BAAAHE010000024">
    <property type="protein sequence ID" value="GAA0624605.1"/>
    <property type="molecule type" value="Genomic_DNA"/>
</dbReference>
<keyword evidence="6" id="KW-1185">Reference proteome</keyword>
<dbReference type="Pfam" id="PF13450">
    <property type="entry name" value="NAD_binding_8"/>
    <property type="match status" value="1"/>
</dbReference>
<feature type="domain" description="Amine oxidase" evidence="4">
    <location>
        <begin position="227"/>
        <end position="285"/>
    </location>
</feature>
<evidence type="ECO:0000256" key="1">
    <source>
        <dbReference type="ARBA" id="ARBA00037217"/>
    </source>
</evidence>
<name>A0ABN1GZX6_9ACTN</name>
<evidence type="ECO:0000256" key="2">
    <source>
        <dbReference type="ARBA" id="ARBA00038825"/>
    </source>
</evidence>
<comment type="function">
    <text evidence="1">Probable oxidoreductase that may play a role as regulator of mitochondrial function.</text>
</comment>
<proteinExistence type="predicted"/>
<sequence length="518" mass="54045">MNSRCDVAVVGAGHNALVAACYLAAAGLEVEVLERDTVVGGAVSTVERFPGHRVDRGSSLHVMVRHTGIIEELGLGECGLRYLDADPWAYAPGPDPDSPGLVFATDLDRTCDSIAAACGPADAAAYRALIAEFTPACRRILDVLAGPPTPGRIARKVATLGRARGGGETSRWFLQPADHLLDATFRSERLRAALAWLAAQSGPPPHEPGTVGHLSWIGLMHLRAPGRPVGGSGELSRALAERLARSGGRLHLGDAATAVTTSAGRVTGVRTASGRTVSARAVLSGAHVLETLDLLAAAGVEPSGVRPRIRVGDGIGVAVRLATSALPAYPGAPADAGHGMQLLVTDRAELRAAYADYLAARPPARPAVLALTPTVQDPSLAPPGRHTVTLWAQWHRYDLAGPGWDEVRAATGEAAVARVEAFSPGFAAGVLDTHVQTPLDLERELGLRRGNVMHVEMALDAMFALRPVPELSGYRGPLPGLYLTGASTHPGGGVFGASGRSAAKVLLRDLKRARRFAK</sequence>
<protein>
    <recommendedName>
        <fullName evidence="3">Pyridine nucleotide-disulfide oxidoreductase domain-containing protein 2</fullName>
    </recommendedName>
</protein>
<dbReference type="Proteomes" id="UP001500957">
    <property type="component" value="Unassembled WGS sequence"/>
</dbReference>
<evidence type="ECO:0000259" key="4">
    <source>
        <dbReference type="Pfam" id="PF01593"/>
    </source>
</evidence>